<dbReference type="InterPro" id="IPR036366">
    <property type="entry name" value="PGBDSf"/>
</dbReference>
<gene>
    <name evidence="3" type="ORF">Gotri_025122</name>
</gene>
<dbReference type="PANTHER" id="PTHR15852:SF16">
    <property type="entry name" value="PROTEIN DISULFIDE ISOMERASE PTAC5, CHLOROPLASTIC"/>
    <property type="match status" value="1"/>
</dbReference>
<protein>
    <recommendedName>
        <fullName evidence="2">Peptidoglycan binding-like domain-containing protein</fullName>
    </recommendedName>
</protein>
<reference evidence="3 4" key="1">
    <citation type="journal article" date="2019" name="Genome Biol. Evol.">
        <title>Insights into the evolution of the New World diploid cottons (Gossypium, subgenus Houzingenia) based on genome sequencing.</title>
        <authorList>
            <person name="Grover C.E."/>
            <person name="Arick M.A. 2nd"/>
            <person name="Thrash A."/>
            <person name="Conover J.L."/>
            <person name="Sanders W.S."/>
            <person name="Peterson D.G."/>
            <person name="Frelichowski J.E."/>
            <person name="Scheffler J.A."/>
            <person name="Scheffler B.E."/>
            <person name="Wendel J.F."/>
        </authorList>
    </citation>
    <scope>NUCLEOTIDE SEQUENCE [LARGE SCALE GENOMIC DNA]</scope>
    <source>
        <strain evidence="3">8</strain>
        <tissue evidence="3">Leaf</tissue>
    </source>
</reference>
<name>A0A7J9FMR6_9ROSI</name>
<accession>A0A7J9FMR6</accession>
<dbReference type="PANTHER" id="PTHR15852">
    <property type="entry name" value="PLASTID TRANSCRIPTIONALLY ACTIVE PROTEIN"/>
    <property type="match status" value="1"/>
</dbReference>
<feature type="domain" description="Peptidoglycan binding-like" evidence="2">
    <location>
        <begin position="234"/>
        <end position="292"/>
    </location>
</feature>
<feature type="non-terminal residue" evidence="3">
    <location>
        <position position="445"/>
    </location>
</feature>
<dbReference type="Proteomes" id="UP000593568">
    <property type="component" value="Unassembled WGS sequence"/>
</dbReference>
<dbReference type="AlphaFoldDB" id="A0A7J9FMR6"/>
<evidence type="ECO:0000259" key="2">
    <source>
        <dbReference type="Pfam" id="PF01471"/>
    </source>
</evidence>
<organism evidence="3 4">
    <name type="scientific">Gossypium trilobum</name>
    <dbReference type="NCBI Taxonomy" id="34281"/>
    <lineage>
        <taxon>Eukaryota</taxon>
        <taxon>Viridiplantae</taxon>
        <taxon>Streptophyta</taxon>
        <taxon>Embryophyta</taxon>
        <taxon>Tracheophyta</taxon>
        <taxon>Spermatophyta</taxon>
        <taxon>Magnoliopsida</taxon>
        <taxon>eudicotyledons</taxon>
        <taxon>Gunneridae</taxon>
        <taxon>Pentapetalae</taxon>
        <taxon>rosids</taxon>
        <taxon>malvids</taxon>
        <taxon>Malvales</taxon>
        <taxon>Malvaceae</taxon>
        <taxon>Malvoideae</taxon>
        <taxon>Gossypium</taxon>
    </lineage>
</organism>
<evidence type="ECO:0000256" key="1">
    <source>
        <dbReference type="SAM" id="MobiDB-lite"/>
    </source>
</evidence>
<dbReference type="InterPro" id="IPR036365">
    <property type="entry name" value="PGBD-like_sf"/>
</dbReference>
<dbReference type="GO" id="GO:0009658">
    <property type="term" value="P:chloroplast organization"/>
    <property type="evidence" value="ECO:0007669"/>
    <property type="project" value="TreeGrafter"/>
</dbReference>
<feature type="region of interest" description="Disordered" evidence="1">
    <location>
        <begin position="83"/>
        <end position="105"/>
    </location>
</feature>
<keyword evidence="4" id="KW-1185">Reference proteome</keyword>
<feature type="non-terminal residue" evidence="3">
    <location>
        <position position="1"/>
    </location>
</feature>
<evidence type="ECO:0000313" key="4">
    <source>
        <dbReference type="Proteomes" id="UP000593568"/>
    </source>
</evidence>
<dbReference type="Gene3D" id="1.10.101.10">
    <property type="entry name" value="PGBD-like superfamily/PGBD"/>
    <property type="match status" value="1"/>
</dbReference>
<feature type="compositionally biased region" description="Low complexity" evidence="1">
    <location>
        <begin position="83"/>
        <end position="101"/>
    </location>
</feature>
<dbReference type="SUPFAM" id="SSF47090">
    <property type="entry name" value="PGBD-like"/>
    <property type="match status" value="1"/>
</dbReference>
<evidence type="ECO:0000313" key="3">
    <source>
        <dbReference type="EMBL" id="MBA0786567.1"/>
    </source>
</evidence>
<dbReference type="Pfam" id="PF01471">
    <property type="entry name" value="PG_binding_1"/>
    <property type="match status" value="1"/>
</dbReference>
<comment type="caution">
    <text evidence="3">The sequence shown here is derived from an EMBL/GenBank/DDBJ whole genome shotgun (WGS) entry which is preliminary data.</text>
</comment>
<dbReference type="GO" id="GO:0009507">
    <property type="term" value="C:chloroplast"/>
    <property type="evidence" value="ECO:0007669"/>
    <property type="project" value="TreeGrafter"/>
</dbReference>
<sequence length="445" mass="50138">RIGLNTDRLQETEGTDAWQQCCPSEVIRLYFKFAIHMTSLVPLSFNPPFLHSHSHSFSSKPSSLSPSPPNLFVCFSSSSPSSPSSPSSSSSSSSSSSHNSSNFDREETRWLREEQRWLREEKRWLREEQRWLKEKESLLWEISQLKLQIQALENRNSFHGASVTETISRIGALLQVLKDKNRIAESGESARDMVFEEVKEKEVVVEEGVRVLEKKAKEVEKKIERKTLRVGSEGEQVREMQEALGKLGFYSGEEDIEFSSFSSGTERAVKTWQATIGAREDGIMTAELLQRLFEEQEVKSSSSSNIATIWEKEGTNGTAITSLTEISEIQQKVVKEEGFTEAEVSQHRVFLLGENRWEEPSRLTGKDKQATGSENIDAKTSCHACRGEGRLMCAECDGTGEPNVEPQVKMGFACSVHDLFKEFLEWVDEGANCPYCDGLGYTTCE</sequence>
<dbReference type="GO" id="GO:0003756">
    <property type="term" value="F:protein disulfide isomerase activity"/>
    <property type="evidence" value="ECO:0007669"/>
    <property type="project" value="TreeGrafter"/>
</dbReference>
<dbReference type="EMBL" id="JABEZW010223517">
    <property type="protein sequence ID" value="MBA0786567.1"/>
    <property type="molecule type" value="Genomic_DNA"/>
</dbReference>
<dbReference type="InterPro" id="IPR002477">
    <property type="entry name" value="Peptidoglycan-bd-like"/>
</dbReference>
<proteinExistence type="predicted"/>